<evidence type="ECO:0000313" key="3">
    <source>
        <dbReference type="Proteomes" id="UP001431209"/>
    </source>
</evidence>
<sequence length="153" mass="17700">MFNTKSIANKLLRNCQARTRFYLVHWPNGTITHRLTEKDEHIQEDFLTNIAREAHAQHVAAKNVQPKDNFWEYQPMSSAELKSLSDIFHDNSSNYDFSHSYMPVMGREVHFAIPHSHNQVNKNDSTENVLSGEAARSQDMDDVSRSKDPEEDL</sequence>
<evidence type="ECO:0000256" key="1">
    <source>
        <dbReference type="SAM" id="MobiDB-lite"/>
    </source>
</evidence>
<accession>A0AAW2YQS5</accession>
<protein>
    <submittedName>
        <fullName evidence="2">Uncharacterized protein</fullName>
    </submittedName>
</protein>
<feature type="compositionally biased region" description="Polar residues" evidence="1">
    <location>
        <begin position="117"/>
        <end position="129"/>
    </location>
</feature>
<proteinExistence type="predicted"/>
<name>A0AAW2YQS5_9EUKA</name>
<comment type="caution">
    <text evidence="2">The sequence shown here is derived from an EMBL/GenBank/DDBJ whole genome shotgun (WGS) entry which is preliminary data.</text>
</comment>
<dbReference type="Proteomes" id="UP001431209">
    <property type="component" value="Unassembled WGS sequence"/>
</dbReference>
<evidence type="ECO:0000313" key="2">
    <source>
        <dbReference type="EMBL" id="KAL0479517.1"/>
    </source>
</evidence>
<feature type="compositionally biased region" description="Basic and acidic residues" evidence="1">
    <location>
        <begin position="136"/>
        <end position="153"/>
    </location>
</feature>
<reference evidence="2 3" key="1">
    <citation type="submission" date="2024-03" db="EMBL/GenBank/DDBJ databases">
        <title>The Acrasis kona genome and developmental transcriptomes reveal deep origins of eukaryotic multicellular pathways.</title>
        <authorList>
            <person name="Sheikh S."/>
            <person name="Fu C.-J."/>
            <person name="Brown M.W."/>
            <person name="Baldauf S.L."/>
        </authorList>
    </citation>
    <scope>NUCLEOTIDE SEQUENCE [LARGE SCALE GENOMIC DNA]</scope>
    <source>
        <strain evidence="2 3">ATCC MYA-3509</strain>
    </source>
</reference>
<feature type="region of interest" description="Disordered" evidence="1">
    <location>
        <begin position="117"/>
        <end position="153"/>
    </location>
</feature>
<keyword evidence="3" id="KW-1185">Reference proteome</keyword>
<organism evidence="2 3">
    <name type="scientific">Acrasis kona</name>
    <dbReference type="NCBI Taxonomy" id="1008807"/>
    <lineage>
        <taxon>Eukaryota</taxon>
        <taxon>Discoba</taxon>
        <taxon>Heterolobosea</taxon>
        <taxon>Tetramitia</taxon>
        <taxon>Eutetramitia</taxon>
        <taxon>Acrasidae</taxon>
        <taxon>Acrasis</taxon>
    </lineage>
</organism>
<dbReference type="AlphaFoldDB" id="A0AAW2YQS5"/>
<gene>
    <name evidence="2" type="ORF">AKO1_007779</name>
</gene>
<dbReference type="EMBL" id="JAOPGA020000576">
    <property type="protein sequence ID" value="KAL0479517.1"/>
    <property type="molecule type" value="Genomic_DNA"/>
</dbReference>